<dbReference type="NCBIfam" id="TIGR02727">
    <property type="entry name" value="MTHFS_bact"/>
    <property type="match status" value="1"/>
</dbReference>
<comment type="similarity">
    <text evidence="1 5">Belongs to the 5-formyltetrahydrofolate cyclo-ligase family.</text>
</comment>
<protein>
    <recommendedName>
        <fullName evidence="5">5-formyltetrahydrofolate cyclo-ligase</fullName>
        <ecNumber evidence="5">6.3.3.2</ecNumber>
    </recommendedName>
</protein>
<keyword evidence="3 4" id="KW-0067">ATP-binding</keyword>
<evidence type="ECO:0000313" key="6">
    <source>
        <dbReference type="EMBL" id="QCI22262.1"/>
    </source>
</evidence>
<dbReference type="SUPFAM" id="SSF100950">
    <property type="entry name" value="NagB/RpiA/CoA transferase-like"/>
    <property type="match status" value="1"/>
</dbReference>
<keyword evidence="5" id="KW-0479">Metal-binding</keyword>
<keyword evidence="5" id="KW-0460">Magnesium</keyword>
<feature type="binding site" evidence="4">
    <location>
        <begin position="9"/>
        <end position="13"/>
    </location>
    <ligand>
        <name>ATP</name>
        <dbReference type="ChEBI" id="CHEBI:30616"/>
    </ligand>
</feature>
<dbReference type="GO" id="GO:0046872">
    <property type="term" value="F:metal ion binding"/>
    <property type="evidence" value="ECO:0007669"/>
    <property type="project" value="UniProtKB-KW"/>
</dbReference>
<evidence type="ECO:0000256" key="4">
    <source>
        <dbReference type="PIRSR" id="PIRSR006806-1"/>
    </source>
</evidence>
<dbReference type="OrthoDB" id="9801938at2"/>
<dbReference type="AlphaFoldDB" id="A0A4D6XXB1"/>
<gene>
    <name evidence="6" type="ORF">D9V70_02105</name>
</gene>
<dbReference type="PIRSF" id="PIRSF006806">
    <property type="entry name" value="FTHF_cligase"/>
    <property type="match status" value="1"/>
</dbReference>
<evidence type="ECO:0000256" key="1">
    <source>
        <dbReference type="ARBA" id="ARBA00010638"/>
    </source>
</evidence>
<evidence type="ECO:0000256" key="2">
    <source>
        <dbReference type="ARBA" id="ARBA00022741"/>
    </source>
</evidence>
<dbReference type="Proteomes" id="UP000298564">
    <property type="component" value="Chromosome"/>
</dbReference>
<dbReference type="Gene3D" id="3.40.50.10420">
    <property type="entry name" value="NagB/RpiA/CoA transferase-like"/>
    <property type="match status" value="1"/>
</dbReference>
<dbReference type="GO" id="GO:0009396">
    <property type="term" value="P:folic acid-containing compound biosynthetic process"/>
    <property type="evidence" value="ECO:0007669"/>
    <property type="project" value="TreeGrafter"/>
</dbReference>
<proteinExistence type="inferred from homology"/>
<comment type="cofactor">
    <cofactor evidence="5">
        <name>Mg(2+)</name>
        <dbReference type="ChEBI" id="CHEBI:18420"/>
    </cofactor>
</comment>
<dbReference type="RefSeq" id="WP_158356103.1">
    <property type="nucleotide sequence ID" value="NZ_CP034870.1"/>
</dbReference>
<dbReference type="GO" id="GO:0035999">
    <property type="term" value="P:tetrahydrofolate interconversion"/>
    <property type="evidence" value="ECO:0007669"/>
    <property type="project" value="TreeGrafter"/>
</dbReference>
<dbReference type="EMBL" id="CP034870">
    <property type="protein sequence ID" value="QCI22262.1"/>
    <property type="molecule type" value="Genomic_DNA"/>
</dbReference>
<dbReference type="PANTHER" id="PTHR23407:SF1">
    <property type="entry name" value="5-FORMYLTETRAHYDROFOLATE CYCLO-LIGASE"/>
    <property type="match status" value="1"/>
</dbReference>
<dbReference type="GO" id="GO:0005524">
    <property type="term" value="F:ATP binding"/>
    <property type="evidence" value="ECO:0007669"/>
    <property type="project" value="UniProtKB-KW"/>
</dbReference>
<dbReference type="Pfam" id="PF01812">
    <property type="entry name" value="5-FTHF_cyc-lig"/>
    <property type="match status" value="1"/>
</dbReference>
<dbReference type="GO" id="GO:0030272">
    <property type="term" value="F:5-formyltetrahydrofolate cyclo-ligase activity"/>
    <property type="evidence" value="ECO:0007669"/>
    <property type="project" value="UniProtKB-EC"/>
</dbReference>
<accession>A0A4D6XXB1</accession>
<reference evidence="6 7" key="1">
    <citation type="submission" date="2018-12" db="EMBL/GenBank/DDBJ databases">
        <authorList>
            <person name="Chong R.A."/>
        </authorList>
    </citation>
    <scope>NUCLEOTIDE SEQUENCE [LARGE SCALE GENOMIC DNA]</scope>
    <source>
        <strain evidence="6 7">Lps</strain>
    </source>
</reference>
<evidence type="ECO:0000256" key="5">
    <source>
        <dbReference type="RuleBase" id="RU361279"/>
    </source>
</evidence>
<name>A0A4D6XXB1_9GAMM</name>
<dbReference type="PANTHER" id="PTHR23407">
    <property type="entry name" value="ATPASE INHIBITOR/5-FORMYLTETRAHYDROFOLATE CYCLO-LIGASE"/>
    <property type="match status" value="1"/>
</dbReference>
<dbReference type="InterPro" id="IPR037171">
    <property type="entry name" value="NagB/RpiA_transferase-like"/>
</dbReference>
<dbReference type="InterPro" id="IPR002698">
    <property type="entry name" value="FTHF_cligase"/>
</dbReference>
<sequence>MSKKFFKNRNDIRMYIRVIRKSLSFKEQYNASIQITKLAYTCKFIYNSKNIALFLPFDGEINTYPLILKLWLNKKKVFVPIIHPYKRKLFFAPFYYNSILYYNKYNILEPFFNVKDIISIYYLDTIIVPLVAFDKTGMRLGMGGGFYDTCLRDWKNNFFPVGFSYDFQLISTIPRKPWDVSLPIILTPNKIWYF</sequence>
<evidence type="ECO:0000256" key="3">
    <source>
        <dbReference type="ARBA" id="ARBA00022840"/>
    </source>
</evidence>
<feature type="binding site" evidence="4">
    <location>
        <position position="55"/>
    </location>
    <ligand>
        <name>substrate</name>
    </ligand>
</feature>
<keyword evidence="6" id="KW-0436">Ligase</keyword>
<evidence type="ECO:0000313" key="7">
    <source>
        <dbReference type="Proteomes" id="UP000298564"/>
    </source>
</evidence>
<reference evidence="6 7" key="2">
    <citation type="submission" date="2019-05" db="EMBL/GenBank/DDBJ databases">
        <title>Genome evolution of the obligate endosymbiont Buchnera aphidicola.</title>
        <authorList>
            <person name="Moran N.A."/>
        </authorList>
    </citation>
    <scope>NUCLEOTIDE SEQUENCE [LARGE SCALE GENOMIC DNA]</scope>
    <source>
        <strain evidence="6 7">Lps</strain>
    </source>
</reference>
<organism evidence="6 7">
    <name type="scientific">Buchnera aphidicola</name>
    <name type="common">Lipaphis pseudobrassicae</name>
    <dbReference type="NCBI Taxonomy" id="1258543"/>
    <lineage>
        <taxon>Bacteria</taxon>
        <taxon>Pseudomonadati</taxon>
        <taxon>Pseudomonadota</taxon>
        <taxon>Gammaproteobacteria</taxon>
        <taxon>Enterobacterales</taxon>
        <taxon>Erwiniaceae</taxon>
        <taxon>Buchnera</taxon>
    </lineage>
</organism>
<feature type="binding site" evidence="4">
    <location>
        <begin position="139"/>
        <end position="147"/>
    </location>
    <ligand>
        <name>ATP</name>
        <dbReference type="ChEBI" id="CHEBI:30616"/>
    </ligand>
</feature>
<feature type="binding site" evidence="4">
    <location>
        <position position="60"/>
    </location>
    <ligand>
        <name>substrate</name>
    </ligand>
</feature>
<comment type="catalytic activity">
    <reaction evidence="5">
        <text>(6S)-5-formyl-5,6,7,8-tetrahydrofolate + ATP = (6R)-5,10-methenyltetrahydrofolate + ADP + phosphate</text>
        <dbReference type="Rhea" id="RHEA:10488"/>
        <dbReference type="ChEBI" id="CHEBI:30616"/>
        <dbReference type="ChEBI" id="CHEBI:43474"/>
        <dbReference type="ChEBI" id="CHEBI:57455"/>
        <dbReference type="ChEBI" id="CHEBI:57457"/>
        <dbReference type="ChEBI" id="CHEBI:456216"/>
        <dbReference type="EC" id="6.3.3.2"/>
    </reaction>
</comment>
<dbReference type="EC" id="6.3.3.2" evidence="5"/>
<dbReference type="InterPro" id="IPR024185">
    <property type="entry name" value="FTHF_cligase-like_sf"/>
</dbReference>
<keyword evidence="2 4" id="KW-0547">Nucleotide-binding</keyword>